<protein>
    <submittedName>
        <fullName evidence="3">Response regulator</fullName>
    </submittedName>
</protein>
<dbReference type="InterPro" id="IPR001789">
    <property type="entry name" value="Sig_transdc_resp-reg_receiver"/>
</dbReference>
<reference evidence="3 4" key="1">
    <citation type="submission" date="2021-03" db="EMBL/GenBank/DDBJ databases">
        <title>Fibrella sp. HMF5036 genome sequencing and assembly.</title>
        <authorList>
            <person name="Kang H."/>
            <person name="Kim H."/>
            <person name="Bae S."/>
            <person name="Joh K."/>
        </authorList>
    </citation>
    <scope>NUCLEOTIDE SEQUENCE [LARGE SCALE GENOMIC DNA]</scope>
    <source>
        <strain evidence="3 4">HMF5036</strain>
    </source>
</reference>
<dbReference type="CDD" id="cd00156">
    <property type="entry name" value="REC"/>
    <property type="match status" value="1"/>
</dbReference>
<dbReference type="InterPro" id="IPR011006">
    <property type="entry name" value="CheY-like_superfamily"/>
</dbReference>
<dbReference type="RefSeq" id="WP_207336515.1">
    <property type="nucleotide sequence ID" value="NZ_JAFMYU010000013.1"/>
</dbReference>
<dbReference type="AlphaFoldDB" id="A0A939G904"/>
<dbReference type="SUPFAM" id="SSF52172">
    <property type="entry name" value="CheY-like"/>
    <property type="match status" value="1"/>
</dbReference>
<dbReference type="EMBL" id="JAFMYU010000013">
    <property type="protein sequence ID" value="MBO0932550.1"/>
    <property type="molecule type" value="Genomic_DNA"/>
</dbReference>
<gene>
    <name evidence="3" type="ORF">J2I48_16180</name>
</gene>
<proteinExistence type="predicted"/>
<comment type="caution">
    <text evidence="3">The sequence shown here is derived from an EMBL/GenBank/DDBJ whole genome shotgun (WGS) entry which is preliminary data.</text>
</comment>
<keyword evidence="1" id="KW-0597">Phosphoprotein</keyword>
<dbReference type="Proteomes" id="UP000664795">
    <property type="component" value="Unassembled WGS sequence"/>
</dbReference>
<feature type="modified residue" description="4-aspartylphosphate" evidence="1">
    <location>
        <position position="291"/>
    </location>
</feature>
<dbReference type="Gene3D" id="3.40.50.2300">
    <property type="match status" value="1"/>
</dbReference>
<dbReference type="Pfam" id="PF22563">
    <property type="entry name" value="iREC"/>
    <property type="match status" value="1"/>
</dbReference>
<dbReference type="InterPro" id="IPR054592">
    <property type="entry name" value="iREC"/>
</dbReference>
<evidence type="ECO:0000313" key="3">
    <source>
        <dbReference type="EMBL" id="MBO0932550.1"/>
    </source>
</evidence>
<evidence type="ECO:0000256" key="1">
    <source>
        <dbReference type="PROSITE-ProRule" id="PRU00169"/>
    </source>
</evidence>
<evidence type="ECO:0000259" key="2">
    <source>
        <dbReference type="PROSITE" id="PS50110"/>
    </source>
</evidence>
<sequence>MNITLIRKQEENSLPKYLMHDDYSTRVIELETELASDSHLDYDTRLDDMLNKNSTTLSQSDLIVISYIGDNSDMFLGLRLIYHLRLSKDYRSKPIVLTGDTNFDQLVSDTSDSGYKELTLILNTAGIIYQTENQLNCLLLHYLSKQLVLKIPVKNEDYLNQFLKKMVIREPDEQYGRHGIANEWGAYRMAEVAGLDLKDFKYPKTLYFKYLLGFKDEKNATPSKLKPFFDKNLTILYIDDNEYKGWTKCLELILNNKIISNGKATIISRKAWDIALEGDIENDKFDLVFLDYYLADHKKGDKILSDIKKLNPVLPVIMFTASNKAWNMDKLYEAGADGYYVKEHPETAKNWKFSVENFDEFHRTINHCLKKGKLLRPYLSKIKEIKSKIVINDPPGEIIKERIDERLHMFLGLLKKSFEQTDFDQITFFYSDTELAYLTLWSVLNEIQQAFFEKQAVVYVDRNGNSYVEHDRRTEIPKPSLPKRHNWTLKLPSSFRPRYLKFVEYNPVFNYDSSGSVRDGYGYYDINPNPSSILYYDGDNRHGRYYSFNPRGVVHVKKNLEQILHCQIAFILLNMSCRQQLLTSLKNLNDTRNKLYLTHGDDSSLTNYGALIRSQRVPDLDKKCKQLFDIVYFLTSGVECVW</sequence>
<keyword evidence="4" id="KW-1185">Reference proteome</keyword>
<accession>A0A939G904</accession>
<feature type="domain" description="Response regulatory" evidence="2">
    <location>
        <begin position="234"/>
        <end position="357"/>
    </location>
</feature>
<dbReference type="Pfam" id="PF00072">
    <property type="entry name" value="Response_reg"/>
    <property type="match status" value="1"/>
</dbReference>
<name>A0A939G904_9BACT</name>
<dbReference type="GO" id="GO:0000160">
    <property type="term" value="P:phosphorelay signal transduction system"/>
    <property type="evidence" value="ECO:0007669"/>
    <property type="project" value="InterPro"/>
</dbReference>
<organism evidence="3 4">
    <name type="scientific">Fibrella aquatilis</name>
    <dbReference type="NCBI Taxonomy" id="2817059"/>
    <lineage>
        <taxon>Bacteria</taxon>
        <taxon>Pseudomonadati</taxon>
        <taxon>Bacteroidota</taxon>
        <taxon>Cytophagia</taxon>
        <taxon>Cytophagales</taxon>
        <taxon>Spirosomataceae</taxon>
        <taxon>Fibrella</taxon>
    </lineage>
</organism>
<dbReference type="PROSITE" id="PS50110">
    <property type="entry name" value="RESPONSE_REGULATORY"/>
    <property type="match status" value="1"/>
</dbReference>
<evidence type="ECO:0000313" key="4">
    <source>
        <dbReference type="Proteomes" id="UP000664795"/>
    </source>
</evidence>